<accession>A0AA86PCX0</accession>
<keyword evidence="1 3" id="KW-0547">Nucleotide-binding</keyword>
<dbReference type="SMART" id="SM00177">
    <property type="entry name" value="ARF"/>
    <property type="match status" value="1"/>
</dbReference>
<feature type="binding site" evidence="3">
    <location>
        <position position="68"/>
    </location>
    <ligand>
        <name>GTP</name>
        <dbReference type="ChEBI" id="CHEBI:37565"/>
    </ligand>
</feature>
<gene>
    <name evidence="6" type="ORF">HINF_LOCUS24201</name>
    <name evidence="7" type="ORF">HINF_LOCUS49138</name>
    <name evidence="8" type="ORF">HINF_LOCUS64340</name>
    <name evidence="5" type="ORF">HINF_LOCUS8926</name>
</gene>
<dbReference type="GO" id="GO:0003924">
    <property type="term" value="F:GTPase activity"/>
    <property type="evidence" value="ECO:0007669"/>
    <property type="project" value="InterPro"/>
</dbReference>
<dbReference type="GO" id="GO:0005525">
    <property type="term" value="F:GTP binding"/>
    <property type="evidence" value="ECO:0007669"/>
    <property type="project" value="UniProtKB-KW"/>
</dbReference>
<dbReference type="InterPro" id="IPR006689">
    <property type="entry name" value="Small_GTPase_ARF/SAR"/>
</dbReference>
<evidence type="ECO:0000256" key="3">
    <source>
        <dbReference type="PIRSR" id="PIRSR606689-1"/>
    </source>
</evidence>
<dbReference type="EMBL" id="CAXDID020000411">
    <property type="protein sequence ID" value="CAL6088855.1"/>
    <property type="molecule type" value="Genomic_DNA"/>
</dbReference>
<evidence type="ECO:0000256" key="1">
    <source>
        <dbReference type="ARBA" id="ARBA00022741"/>
    </source>
</evidence>
<dbReference type="PROSITE" id="PS51417">
    <property type="entry name" value="ARF"/>
    <property type="match status" value="1"/>
</dbReference>
<dbReference type="PANTHER" id="PTHR11711">
    <property type="entry name" value="ADP RIBOSYLATION FACTOR-RELATED"/>
    <property type="match status" value="1"/>
</dbReference>
<dbReference type="PRINTS" id="PR00328">
    <property type="entry name" value="SAR1GTPBP"/>
</dbReference>
<dbReference type="Gene3D" id="3.40.50.300">
    <property type="entry name" value="P-loop containing nucleotide triphosphate hydrolases"/>
    <property type="match status" value="1"/>
</dbReference>
<name>A0AA86PCX0_9EUKA</name>
<dbReference type="SUPFAM" id="SSF52540">
    <property type="entry name" value="P-loop containing nucleoside triphosphate hydrolases"/>
    <property type="match status" value="1"/>
</dbReference>
<dbReference type="AlphaFoldDB" id="A0AA86PCX0"/>
<dbReference type="EMBL" id="CATOUU010000218">
    <property type="protein sequence ID" value="CAI9921281.1"/>
    <property type="molecule type" value="Genomic_DNA"/>
</dbReference>
<evidence type="ECO:0000313" key="7">
    <source>
        <dbReference type="EMBL" id="CAL6060255.1"/>
    </source>
</evidence>
<keyword evidence="4" id="KW-0460">Magnesium</keyword>
<reference evidence="6" key="1">
    <citation type="submission" date="2023-06" db="EMBL/GenBank/DDBJ databases">
        <authorList>
            <person name="Kurt Z."/>
        </authorList>
    </citation>
    <scope>NUCLEOTIDE SEQUENCE</scope>
</reference>
<evidence type="ECO:0000313" key="6">
    <source>
        <dbReference type="EMBL" id="CAI9936556.1"/>
    </source>
</evidence>
<dbReference type="InterPro" id="IPR027417">
    <property type="entry name" value="P-loop_NTPase"/>
</dbReference>
<evidence type="ECO:0000313" key="5">
    <source>
        <dbReference type="EMBL" id="CAI9921281.1"/>
    </source>
</evidence>
<dbReference type="Proteomes" id="UP001642409">
    <property type="component" value="Unassembled WGS sequence"/>
</dbReference>
<keyword evidence="4" id="KW-0479">Metal-binding</keyword>
<dbReference type="GO" id="GO:0046872">
    <property type="term" value="F:metal ion binding"/>
    <property type="evidence" value="ECO:0007669"/>
    <property type="project" value="UniProtKB-KW"/>
</dbReference>
<proteinExistence type="predicted"/>
<sequence>MKSICQSCIKCTLRNIRVLMLGLDGAGKSSLVYQWKLQKYLNTIPRMGLTVETIHCPQSDIHIYDVSGKPKMRALWRYYAQDTDIMVFVIDSTQRDFKIIYQTKEELSNLMNYRGLANVPFQVLFSKSDLPNSMTDEEIEEEYGLTIGEQFIKAEYNHKVMVMKTTALTSNNQNEVLDWMQVASSEQI</sequence>
<feature type="binding site" evidence="3">
    <location>
        <begin position="22"/>
        <end position="29"/>
    </location>
    <ligand>
        <name>GTP</name>
        <dbReference type="ChEBI" id="CHEBI:37565"/>
    </ligand>
</feature>
<evidence type="ECO:0000313" key="9">
    <source>
        <dbReference type="Proteomes" id="UP001642409"/>
    </source>
</evidence>
<dbReference type="EMBL" id="CATOUU010000637">
    <property type="protein sequence ID" value="CAI9936556.1"/>
    <property type="molecule type" value="Genomic_DNA"/>
</dbReference>
<evidence type="ECO:0000256" key="4">
    <source>
        <dbReference type="PIRSR" id="PIRSR606689-2"/>
    </source>
</evidence>
<comment type="caution">
    <text evidence="6">The sequence shown here is derived from an EMBL/GenBank/DDBJ whole genome shotgun (WGS) entry which is preliminary data.</text>
</comment>
<organism evidence="6">
    <name type="scientific">Hexamita inflata</name>
    <dbReference type="NCBI Taxonomy" id="28002"/>
    <lineage>
        <taxon>Eukaryota</taxon>
        <taxon>Metamonada</taxon>
        <taxon>Diplomonadida</taxon>
        <taxon>Hexamitidae</taxon>
        <taxon>Hexamitinae</taxon>
        <taxon>Hexamita</taxon>
    </lineage>
</organism>
<dbReference type="EMBL" id="CAXDID020000229">
    <property type="protein sequence ID" value="CAL6060255.1"/>
    <property type="molecule type" value="Genomic_DNA"/>
</dbReference>
<reference evidence="7 9" key="2">
    <citation type="submission" date="2024-07" db="EMBL/GenBank/DDBJ databases">
        <authorList>
            <person name="Akdeniz Z."/>
        </authorList>
    </citation>
    <scope>NUCLEOTIDE SEQUENCE [LARGE SCALE GENOMIC DNA]</scope>
</reference>
<keyword evidence="2 3" id="KW-0342">GTP-binding</keyword>
<evidence type="ECO:0000256" key="2">
    <source>
        <dbReference type="ARBA" id="ARBA00023134"/>
    </source>
</evidence>
<dbReference type="InterPro" id="IPR024156">
    <property type="entry name" value="Small_GTPase_ARF"/>
</dbReference>
<evidence type="ECO:0000313" key="8">
    <source>
        <dbReference type="EMBL" id="CAL6088855.1"/>
    </source>
</evidence>
<protein>
    <submittedName>
        <fullName evidence="6">ADP-ribosylation factor 1</fullName>
    </submittedName>
    <submittedName>
        <fullName evidence="7">ADP-ribosylation_factor 1</fullName>
    </submittedName>
</protein>
<keyword evidence="9" id="KW-1185">Reference proteome</keyword>
<feature type="binding site" evidence="4">
    <location>
        <position position="29"/>
    </location>
    <ligand>
        <name>Mg(2+)</name>
        <dbReference type="ChEBI" id="CHEBI:18420"/>
    </ligand>
</feature>
<dbReference type="Pfam" id="PF00025">
    <property type="entry name" value="Arf"/>
    <property type="match status" value="1"/>
</dbReference>
<dbReference type="SMART" id="SM00178">
    <property type="entry name" value="SAR"/>
    <property type="match status" value="1"/>
</dbReference>